<dbReference type="GO" id="GO:0005524">
    <property type="term" value="F:ATP binding"/>
    <property type="evidence" value="ECO:0007669"/>
    <property type="project" value="UniProtKB-KW"/>
</dbReference>
<keyword evidence="3 5" id="KW-0547">Nucleotide-binding</keyword>
<dbReference type="InterPro" id="IPR017551">
    <property type="entry name" value="TriPribosyl-deP-CoA_syn_CitG"/>
</dbReference>
<comment type="catalytic activity">
    <reaction evidence="1 5">
        <text>3'-dephospho-CoA + ATP = 2'-(5''-triphospho-alpha-D-ribosyl)-3'-dephospho-CoA + adenine</text>
        <dbReference type="Rhea" id="RHEA:15117"/>
        <dbReference type="ChEBI" id="CHEBI:16708"/>
        <dbReference type="ChEBI" id="CHEBI:30616"/>
        <dbReference type="ChEBI" id="CHEBI:57328"/>
        <dbReference type="ChEBI" id="CHEBI:61378"/>
        <dbReference type="EC" id="2.4.2.52"/>
    </reaction>
</comment>
<accession>A0A1T4MRH5</accession>
<keyword evidence="7" id="KW-1185">Reference proteome</keyword>
<dbReference type="GO" id="GO:0046917">
    <property type="term" value="F:triphosphoribosyl-dephospho-CoA synthase activity"/>
    <property type="evidence" value="ECO:0007669"/>
    <property type="project" value="UniProtKB-UniRule"/>
</dbReference>
<reference evidence="6 7" key="1">
    <citation type="submission" date="2017-02" db="EMBL/GenBank/DDBJ databases">
        <authorList>
            <person name="Peterson S.W."/>
        </authorList>
    </citation>
    <scope>NUCLEOTIDE SEQUENCE [LARGE SCALE GENOMIC DNA]</scope>
    <source>
        <strain evidence="6 7">USBA 369</strain>
    </source>
</reference>
<dbReference type="GO" id="GO:0051191">
    <property type="term" value="P:prosthetic group biosynthetic process"/>
    <property type="evidence" value="ECO:0007669"/>
    <property type="project" value="TreeGrafter"/>
</dbReference>
<name>A0A1T4MRH5_9HYPH</name>
<dbReference type="Pfam" id="PF01874">
    <property type="entry name" value="CitG"/>
    <property type="match status" value="1"/>
</dbReference>
<dbReference type="AlphaFoldDB" id="A0A1T4MRH5"/>
<dbReference type="EC" id="2.4.2.52" evidence="5"/>
<keyword evidence="4 5" id="KW-0067">ATP-binding</keyword>
<protein>
    <recommendedName>
        <fullName evidence="5">Probable 2-(5''-triphosphoribosyl)-3'-dephosphocoenzyme-A synthase</fullName>
        <shortName evidence="5">2-(5''-triphosphoribosyl)-3'-dephospho-CoA synthase</shortName>
        <ecNumber evidence="5">2.4.2.52</ecNumber>
    </recommendedName>
</protein>
<organism evidence="6 7">
    <name type="scientific">Consotaella salsifontis</name>
    <dbReference type="NCBI Taxonomy" id="1365950"/>
    <lineage>
        <taxon>Bacteria</taxon>
        <taxon>Pseudomonadati</taxon>
        <taxon>Pseudomonadota</taxon>
        <taxon>Alphaproteobacteria</taxon>
        <taxon>Hyphomicrobiales</taxon>
        <taxon>Aurantimonadaceae</taxon>
        <taxon>Consotaella</taxon>
    </lineage>
</organism>
<proteinExistence type="inferred from homology"/>
<dbReference type="STRING" id="1365950.SAMN05428963_102245"/>
<dbReference type="Gene3D" id="1.10.4200.10">
    <property type="entry name" value="Triphosphoribosyl-dephospho-CoA protein"/>
    <property type="match status" value="1"/>
</dbReference>
<dbReference type="InterPro" id="IPR002736">
    <property type="entry name" value="CitG"/>
</dbReference>
<evidence type="ECO:0000256" key="5">
    <source>
        <dbReference type="HAMAP-Rule" id="MF_00397"/>
    </source>
</evidence>
<dbReference type="HAMAP" id="MF_00397">
    <property type="entry name" value="CitG"/>
    <property type="match status" value="1"/>
</dbReference>
<evidence type="ECO:0000256" key="1">
    <source>
        <dbReference type="ARBA" id="ARBA00001210"/>
    </source>
</evidence>
<comment type="similarity">
    <text evidence="5">Belongs to the CitG/MdcB family.</text>
</comment>
<dbReference type="PANTHER" id="PTHR30201:SF2">
    <property type="entry name" value="2-(5''-TRIPHOSPHORIBOSYL)-3'-DEPHOSPHOCOENZYME-A SYNTHASE"/>
    <property type="match status" value="1"/>
</dbReference>
<evidence type="ECO:0000313" key="7">
    <source>
        <dbReference type="Proteomes" id="UP000190135"/>
    </source>
</evidence>
<dbReference type="EMBL" id="FUXL01000002">
    <property type="protein sequence ID" value="SJZ69427.1"/>
    <property type="molecule type" value="Genomic_DNA"/>
</dbReference>
<dbReference type="NCBIfam" id="TIGR03125">
    <property type="entry name" value="citrate_citG"/>
    <property type="match status" value="1"/>
</dbReference>
<evidence type="ECO:0000313" key="6">
    <source>
        <dbReference type="EMBL" id="SJZ69427.1"/>
    </source>
</evidence>
<dbReference type="PANTHER" id="PTHR30201">
    <property type="entry name" value="TRIPHOSPHORIBOSYL-DEPHOSPHO-COA SYNTHASE"/>
    <property type="match status" value="1"/>
</dbReference>
<evidence type="ECO:0000256" key="2">
    <source>
        <dbReference type="ARBA" id="ARBA00022679"/>
    </source>
</evidence>
<keyword evidence="2 5" id="KW-0808">Transferase</keyword>
<evidence type="ECO:0000256" key="3">
    <source>
        <dbReference type="ARBA" id="ARBA00022741"/>
    </source>
</evidence>
<sequence>MPLSVSAATDPALVLSASSAVTSTAWAGLAYRALIREVTLTPKPGLVDRRNSGANRDMKLSTFMASAAAIAPFFLRFHRCGVEGSGIPPRTFLASIRGEGIACERAMLTATGGVNCHKGSIFALGLLLAAAGRLSALPRRPDVDDLCEEVARMCDGLVEAELGHAGQPRTAGEHLYRLHGLTGARGEAASGFATVRQYSLPAYRQAREAGAGGRMALLSAFLELLAVNADTNIVTRGGVGALRYIQEKARRLRAMGGIDHPGFIEAMIVLDEAMIERNLNPGGSADLLAVTWFLAHAERLGGGTAP</sequence>
<gene>
    <name evidence="5" type="primary">citG</name>
    <name evidence="6" type="ORF">SAMN05428963_102245</name>
</gene>
<dbReference type="OrthoDB" id="114886at2"/>
<dbReference type="Proteomes" id="UP000190135">
    <property type="component" value="Unassembled WGS sequence"/>
</dbReference>
<evidence type="ECO:0000256" key="4">
    <source>
        <dbReference type="ARBA" id="ARBA00022840"/>
    </source>
</evidence>